<evidence type="ECO:0000313" key="3">
    <source>
        <dbReference type="Proteomes" id="UP000283387"/>
    </source>
</evidence>
<name>A0A419W8T5_9BACT</name>
<accession>A0A419W8T5</accession>
<reference evidence="2 3" key="1">
    <citation type="submission" date="2018-09" db="EMBL/GenBank/DDBJ databases">
        <title>Genomic Encyclopedia of Archaeal and Bacterial Type Strains, Phase II (KMG-II): from individual species to whole genera.</title>
        <authorList>
            <person name="Goeker M."/>
        </authorList>
    </citation>
    <scope>NUCLEOTIDE SEQUENCE [LARGE SCALE GENOMIC DNA]</scope>
    <source>
        <strain evidence="2 3">DSM 27148</strain>
    </source>
</reference>
<keyword evidence="3" id="KW-1185">Reference proteome</keyword>
<dbReference type="EMBL" id="RAPN01000001">
    <property type="protein sequence ID" value="RKD91887.1"/>
    <property type="molecule type" value="Genomic_DNA"/>
</dbReference>
<proteinExistence type="predicted"/>
<feature type="signal peptide" evidence="1">
    <location>
        <begin position="1"/>
        <end position="24"/>
    </location>
</feature>
<dbReference type="AlphaFoldDB" id="A0A419W8T5"/>
<protein>
    <recommendedName>
        <fullName evidence="4">Secreted protein (Por secretion system target)</fullName>
    </recommendedName>
</protein>
<comment type="caution">
    <text evidence="2">The sequence shown here is derived from an EMBL/GenBank/DDBJ whole genome shotgun (WGS) entry which is preliminary data.</text>
</comment>
<gene>
    <name evidence="2" type="ORF">BC643_2256</name>
</gene>
<dbReference type="RefSeq" id="WP_120273151.1">
    <property type="nucleotide sequence ID" value="NZ_RAPN01000001.1"/>
</dbReference>
<dbReference type="Proteomes" id="UP000283387">
    <property type="component" value="Unassembled WGS sequence"/>
</dbReference>
<dbReference type="OrthoDB" id="868831at2"/>
<evidence type="ECO:0000313" key="2">
    <source>
        <dbReference type="EMBL" id="RKD91887.1"/>
    </source>
</evidence>
<evidence type="ECO:0008006" key="4">
    <source>
        <dbReference type="Google" id="ProtNLM"/>
    </source>
</evidence>
<feature type="chain" id="PRO_5019359517" description="Secreted protein (Por secretion system target)" evidence="1">
    <location>
        <begin position="25"/>
        <end position="199"/>
    </location>
</feature>
<evidence type="ECO:0000256" key="1">
    <source>
        <dbReference type="SAM" id="SignalP"/>
    </source>
</evidence>
<organism evidence="2 3">
    <name type="scientific">Mangrovibacterium diazotrophicum</name>
    <dbReference type="NCBI Taxonomy" id="1261403"/>
    <lineage>
        <taxon>Bacteria</taxon>
        <taxon>Pseudomonadati</taxon>
        <taxon>Bacteroidota</taxon>
        <taxon>Bacteroidia</taxon>
        <taxon>Marinilabiliales</taxon>
        <taxon>Prolixibacteraceae</taxon>
        <taxon>Mangrovibacterium</taxon>
    </lineage>
</organism>
<sequence length="199" mass="22538">MKTTMKIFSLLVVLIMSGKLTSAAENPKVDMKAMAGKNAMLQIENDANTHLEILIQNKAGEVVYYKETEGDSAKYLHVYDFSEYKPGVYDLIVTANNMVTEHQFTIEDEQVDVGEKQMTQKPFFAFNTEDHIVRVAYLNYPGEKVKLKVYEGNELIYNKALDNSFSVNEGLNLSKLEAGRYQVVLAAGSKQFEYPVDIR</sequence>
<keyword evidence="1" id="KW-0732">Signal</keyword>